<organism evidence="2 3">
    <name type="scientific">Polyplax serrata</name>
    <name type="common">Common mouse louse</name>
    <dbReference type="NCBI Taxonomy" id="468196"/>
    <lineage>
        <taxon>Eukaryota</taxon>
        <taxon>Metazoa</taxon>
        <taxon>Ecdysozoa</taxon>
        <taxon>Arthropoda</taxon>
        <taxon>Hexapoda</taxon>
        <taxon>Insecta</taxon>
        <taxon>Pterygota</taxon>
        <taxon>Neoptera</taxon>
        <taxon>Paraneoptera</taxon>
        <taxon>Psocodea</taxon>
        <taxon>Troctomorpha</taxon>
        <taxon>Phthiraptera</taxon>
        <taxon>Anoplura</taxon>
        <taxon>Polyplacidae</taxon>
        <taxon>Polyplax</taxon>
    </lineage>
</organism>
<evidence type="ECO:0000256" key="1">
    <source>
        <dbReference type="SAM" id="MobiDB-lite"/>
    </source>
</evidence>
<reference evidence="2 3" key="1">
    <citation type="submission" date="2023-10" db="EMBL/GenBank/DDBJ databases">
        <title>Genomes of two closely related lineages of the louse Polyplax serrata with different host specificities.</title>
        <authorList>
            <person name="Martinu J."/>
            <person name="Tarabai H."/>
            <person name="Stefka J."/>
            <person name="Hypsa V."/>
        </authorList>
    </citation>
    <scope>NUCLEOTIDE SEQUENCE [LARGE SCALE GENOMIC DNA]</scope>
    <source>
        <strain evidence="2">HR10_N</strain>
    </source>
</reference>
<evidence type="ECO:0000313" key="2">
    <source>
        <dbReference type="EMBL" id="KAK6643201.1"/>
    </source>
</evidence>
<dbReference type="Proteomes" id="UP001372834">
    <property type="component" value="Unassembled WGS sequence"/>
</dbReference>
<feature type="compositionally biased region" description="Acidic residues" evidence="1">
    <location>
        <begin position="22"/>
        <end position="44"/>
    </location>
</feature>
<sequence>MKPENDVLERLGKNPEIKSRYEEEEEENEEEEAAAEEGEEEEKEEGSVGVKNKCFSWWKYVVYVFWREFQTVRDGQVVKLECVRFELERKKMRQTTRKRRRENGDEMEKMMVRMRYEPIVREE</sequence>
<gene>
    <name evidence="2" type="ORF">RUM43_004705</name>
</gene>
<protein>
    <submittedName>
        <fullName evidence="2">Uncharacterized protein</fullName>
    </submittedName>
</protein>
<accession>A0AAN8SDN6</accession>
<comment type="caution">
    <text evidence="2">The sequence shown here is derived from an EMBL/GenBank/DDBJ whole genome shotgun (WGS) entry which is preliminary data.</text>
</comment>
<dbReference type="EMBL" id="JAWJWE010000002">
    <property type="protein sequence ID" value="KAK6643201.1"/>
    <property type="molecule type" value="Genomic_DNA"/>
</dbReference>
<name>A0AAN8SDN6_POLSC</name>
<dbReference type="AlphaFoldDB" id="A0AAN8SDN6"/>
<feature type="compositionally biased region" description="Basic and acidic residues" evidence="1">
    <location>
        <begin position="1"/>
        <end position="21"/>
    </location>
</feature>
<proteinExistence type="predicted"/>
<feature type="region of interest" description="Disordered" evidence="1">
    <location>
        <begin position="1"/>
        <end position="49"/>
    </location>
</feature>
<evidence type="ECO:0000313" key="3">
    <source>
        <dbReference type="Proteomes" id="UP001372834"/>
    </source>
</evidence>